<dbReference type="PANTHER" id="PTHR12149:SF8">
    <property type="entry name" value="PROTEIN-RIBULOSAMINE 3-KINASE"/>
    <property type="match status" value="1"/>
</dbReference>
<dbReference type="Gene3D" id="3.90.1200.10">
    <property type="match status" value="3"/>
</dbReference>
<keyword evidence="6" id="KW-0067">ATP-binding</keyword>
<dbReference type="PANTHER" id="PTHR12149">
    <property type="entry name" value="FRUCTOSAMINE 3 KINASE-RELATED PROTEIN"/>
    <property type="match status" value="1"/>
</dbReference>
<protein>
    <recommendedName>
        <fullName evidence="2">protein-ribulosamine 3-kinase</fullName>
        <ecNumber evidence="2">2.7.1.172</ecNumber>
    </recommendedName>
</protein>
<dbReference type="GO" id="GO:0016301">
    <property type="term" value="F:kinase activity"/>
    <property type="evidence" value="ECO:0007669"/>
    <property type="project" value="UniProtKB-KW"/>
</dbReference>
<evidence type="ECO:0000256" key="2">
    <source>
        <dbReference type="ARBA" id="ARBA00011961"/>
    </source>
</evidence>
<evidence type="ECO:0000256" key="7">
    <source>
        <dbReference type="ARBA" id="ARBA00048655"/>
    </source>
</evidence>
<reference evidence="9" key="1">
    <citation type="journal article" date="2015" name="Proc. Natl. Acad. Sci. U.S.A.">
        <title>Genome sequencing of adzuki bean (Vigna angularis) provides insight into high starch and low fat accumulation and domestication.</title>
        <authorList>
            <person name="Yang K."/>
            <person name="Tian Z."/>
            <person name="Chen C."/>
            <person name="Luo L."/>
            <person name="Zhao B."/>
            <person name="Wang Z."/>
            <person name="Yu L."/>
            <person name="Li Y."/>
            <person name="Sun Y."/>
            <person name="Li W."/>
            <person name="Chen Y."/>
            <person name="Li Y."/>
            <person name="Zhang Y."/>
            <person name="Ai D."/>
            <person name="Zhao J."/>
            <person name="Shang C."/>
            <person name="Ma Y."/>
            <person name="Wu B."/>
            <person name="Wang M."/>
            <person name="Gao L."/>
            <person name="Sun D."/>
            <person name="Zhang P."/>
            <person name="Guo F."/>
            <person name="Wang W."/>
            <person name="Li Y."/>
            <person name="Wang J."/>
            <person name="Varshney R.K."/>
            <person name="Wang J."/>
            <person name="Ling H.Q."/>
            <person name="Wan P."/>
        </authorList>
    </citation>
    <scope>NUCLEOTIDE SEQUENCE</scope>
    <source>
        <strain evidence="9">cv. Jingnong 6</strain>
    </source>
</reference>
<comment type="similarity">
    <text evidence="1">Belongs to the fructosamine kinase family.</text>
</comment>
<accession>A0A0L9VRJ2</accession>
<keyword evidence="5" id="KW-0418">Kinase</keyword>
<evidence type="ECO:0000256" key="5">
    <source>
        <dbReference type="ARBA" id="ARBA00022777"/>
    </source>
</evidence>
<dbReference type="GO" id="GO:0102193">
    <property type="term" value="F:protein-ribulosamine 3-kinase activity"/>
    <property type="evidence" value="ECO:0007669"/>
    <property type="project" value="UniProtKB-EC"/>
</dbReference>
<dbReference type="FunFam" id="3.30.200.20:FF:000264">
    <property type="entry name" value="Protein-ribulosamine 3-kinase, chloroplastic"/>
    <property type="match status" value="1"/>
</dbReference>
<evidence type="ECO:0000313" key="9">
    <source>
        <dbReference type="Proteomes" id="UP000053144"/>
    </source>
</evidence>
<keyword evidence="4" id="KW-0547">Nucleotide-binding</keyword>
<proteinExistence type="inferred from homology"/>
<dbReference type="EMBL" id="CM003381">
    <property type="protein sequence ID" value="KOM57379.1"/>
    <property type="molecule type" value="Genomic_DNA"/>
</dbReference>
<dbReference type="GO" id="GO:0005524">
    <property type="term" value="F:ATP binding"/>
    <property type="evidence" value="ECO:0007669"/>
    <property type="project" value="UniProtKB-KW"/>
</dbReference>
<dbReference type="InterPro" id="IPR011009">
    <property type="entry name" value="Kinase-like_dom_sf"/>
</dbReference>
<sequence>MSMSEDPVREWILSEGKATKITKISPVGGGCINLASRYDTDVGSFFVKTNRSIGPSMFEAEALGLGAMYETGTICVPKPYKFGPLPTGGSFIIMEFIQFGASRGYQSELGRKLAEMHKAGKSSKGYGFDVDNTIGSTPQINTWSSDWVQFYGEHRLGYQLKLLLDQFGDRTIYEKGPTTRGPNDLPKVVHPDLPLGRSSRTTIQADHPGRPAEPTGRPLGLTTWCPLGLEKEEDDHLECMELLLTSLQHMSAIRIVRLHQQSSSSQRPSAWSYVRQAFNTCSPQESSVRFNVRPLQRSSSSQRPSAWSYVRQVFNTRPLQESPVRFNVCPDPNIRLLGATSARSSIMHGLSGLQGPPSLQGLDFTANHGPTRPALPRPRLHGRPWPNSSGLTLASTSRPFLASIVRPQLLDHPWPHRYIAKSGLSVKSLGRPPSFARPSMASGQRLVKSMGRLFANVKIEPCLLHGDLWSGNISSNKNGEPVILDPACYYGHSEAEFGMSWCAGFGGSFYDSYFKVILFSDLCSHNRSKLAILYDPTDFTVDFTEFMQKRVYFRVNSEAMSGNVMPKQPGFEERRDLYMLYHYLNHYNLFGSGYRSSAMSIIDDYLGLLSA</sequence>
<dbReference type="STRING" id="3914.A0A0L9VRJ2"/>
<organism evidence="8 9">
    <name type="scientific">Phaseolus angularis</name>
    <name type="common">Azuki bean</name>
    <name type="synonym">Vigna angularis</name>
    <dbReference type="NCBI Taxonomy" id="3914"/>
    <lineage>
        <taxon>Eukaryota</taxon>
        <taxon>Viridiplantae</taxon>
        <taxon>Streptophyta</taxon>
        <taxon>Embryophyta</taxon>
        <taxon>Tracheophyta</taxon>
        <taxon>Spermatophyta</taxon>
        <taxon>Magnoliopsida</taxon>
        <taxon>eudicotyledons</taxon>
        <taxon>Gunneridae</taxon>
        <taxon>Pentapetalae</taxon>
        <taxon>rosids</taxon>
        <taxon>fabids</taxon>
        <taxon>Fabales</taxon>
        <taxon>Fabaceae</taxon>
        <taxon>Papilionoideae</taxon>
        <taxon>50 kb inversion clade</taxon>
        <taxon>NPAAA clade</taxon>
        <taxon>indigoferoid/millettioid clade</taxon>
        <taxon>Phaseoleae</taxon>
        <taxon>Vigna</taxon>
    </lineage>
</organism>
<keyword evidence="3" id="KW-0808">Transferase</keyword>
<dbReference type="Pfam" id="PF03881">
    <property type="entry name" value="Fructosamin_kin"/>
    <property type="match status" value="3"/>
</dbReference>
<evidence type="ECO:0000256" key="6">
    <source>
        <dbReference type="ARBA" id="ARBA00022840"/>
    </source>
</evidence>
<evidence type="ECO:0000256" key="3">
    <source>
        <dbReference type="ARBA" id="ARBA00022679"/>
    </source>
</evidence>
<dbReference type="EC" id="2.7.1.172" evidence="2"/>
<dbReference type="GO" id="GO:0005737">
    <property type="term" value="C:cytoplasm"/>
    <property type="evidence" value="ECO:0007669"/>
    <property type="project" value="UniProtKB-ARBA"/>
</dbReference>
<gene>
    <name evidence="8" type="ORF">LR48_Vigan11g041200</name>
</gene>
<evidence type="ECO:0000313" key="8">
    <source>
        <dbReference type="EMBL" id="KOM57379.1"/>
    </source>
</evidence>
<dbReference type="Gramene" id="KOM57379">
    <property type="protein sequence ID" value="KOM57379"/>
    <property type="gene ID" value="LR48_Vigan11g041200"/>
</dbReference>
<name>A0A0L9VRJ2_PHAAN</name>
<evidence type="ECO:0000256" key="1">
    <source>
        <dbReference type="ARBA" id="ARBA00009460"/>
    </source>
</evidence>
<comment type="catalytic activity">
    <reaction evidence="7">
        <text>N(6)-D-ribulosyl-L-lysyl-[protein] + ATP = N(6)-(3-O-phospho-D-ribulosyl)-L-lysyl-[protein] + ADP + H(+)</text>
        <dbReference type="Rhea" id="RHEA:48432"/>
        <dbReference type="Rhea" id="RHEA-COMP:12103"/>
        <dbReference type="Rhea" id="RHEA-COMP:12104"/>
        <dbReference type="ChEBI" id="CHEBI:15378"/>
        <dbReference type="ChEBI" id="CHEBI:30616"/>
        <dbReference type="ChEBI" id="CHEBI:90418"/>
        <dbReference type="ChEBI" id="CHEBI:90420"/>
        <dbReference type="ChEBI" id="CHEBI:456216"/>
        <dbReference type="EC" id="2.7.1.172"/>
    </reaction>
    <physiologicalReaction direction="left-to-right" evidence="7">
        <dbReference type="Rhea" id="RHEA:48433"/>
    </physiologicalReaction>
</comment>
<evidence type="ECO:0000256" key="4">
    <source>
        <dbReference type="ARBA" id="ARBA00022741"/>
    </source>
</evidence>
<dbReference type="InterPro" id="IPR016477">
    <property type="entry name" value="Fructo-/Ketosamine-3-kinase"/>
</dbReference>
<dbReference type="Gene3D" id="3.30.200.20">
    <property type="entry name" value="Phosphorylase Kinase, domain 1"/>
    <property type="match status" value="1"/>
</dbReference>
<dbReference type="Proteomes" id="UP000053144">
    <property type="component" value="Chromosome 11"/>
</dbReference>
<dbReference type="SUPFAM" id="SSF56112">
    <property type="entry name" value="Protein kinase-like (PK-like)"/>
    <property type="match status" value="2"/>
</dbReference>
<dbReference type="AlphaFoldDB" id="A0A0L9VRJ2"/>